<keyword evidence="9" id="KW-1185">Reference proteome</keyword>
<protein>
    <recommendedName>
        <fullName evidence="3">isochorismate synthase</fullName>
        <ecNumber evidence="3">5.4.4.2</ecNumber>
    </recommendedName>
    <alternativeName>
        <fullName evidence="5">Isochorismate mutase</fullName>
    </alternativeName>
</protein>
<dbReference type="Proteomes" id="UP001597478">
    <property type="component" value="Unassembled WGS sequence"/>
</dbReference>
<dbReference type="EMBL" id="JBHUOF010000042">
    <property type="protein sequence ID" value="MFD2802220.1"/>
    <property type="molecule type" value="Genomic_DNA"/>
</dbReference>
<dbReference type="GO" id="GO:0008909">
    <property type="term" value="F:isochorismate synthase activity"/>
    <property type="evidence" value="ECO:0007669"/>
    <property type="project" value="UniProtKB-EC"/>
</dbReference>
<evidence type="ECO:0000256" key="4">
    <source>
        <dbReference type="ARBA" id="ARBA00023235"/>
    </source>
</evidence>
<evidence type="ECO:0000313" key="8">
    <source>
        <dbReference type="EMBL" id="MFD2802220.1"/>
    </source>
</evidence>
<dbReference type="SUPFAM" id="SSF56322">
    <property type="entry name" value="ADC synthase"/>
    <property type="match status" value="1"/>
</dbReference>
<sequence length="387" mass="41028">MDAARLVEEYVRGDFFFATAETTLHAAGVAAELTGTDEVALAERVRTVLPTAAAPVAVGVLPFTSAEPDATPGRLVLPETVRFAGPAHPGVNRLPRRDVGTPVRVRSLPDGRRHAAAVARAVTELRARNLRKVVLARALDVEFAEPVSPEAILCNLVKDNRRGYTFGAGLPGGRTLVGASPELLLSRRGTRVVSHPHAGSMPRSPDPVTDTENGKALLASRKDHIEHAVLTEAVAEALRPFCRTLDVPSVPELVSTPTMWHLGTTIRGELADRDVTALRLAAALHPTPAICGTPTESARQLAGELEPFERGYYAGAVGWVDAEGDGEWAVSIRCAEVAQRSLRLYAGGGIVPESDPDAELAETSAKFATLARAMGFPRGWPAGHEGG</sequence>
<feature type="domain" description="Chorismate-utilising enzyme C-terminal" evidence="7">
    <location>
        <begin position="113"/>
        <end position="366"/>
    </location>
</feature>
<dbReference type="InterPro" id="IPR004561">
    <property type="entry name" value="IsoChor_synthase"/>
</dbReference>
<dbReference type="NCBIfam" id="TIGR00543">
    <property type="entry name" value="isochor_syn"/>
    <property type="match status" value="1"/>
</dbReference>
<dbReference type="InterPro" id="IPR015890">
    <property type="entry name" value="Chorismate_C"/>
</dbReference>
<dbReference type="Pfam" id="PF00425">
    <property type="entry name" value="Chorismate_bind"/>
    <property type="match status" value="1"/>
</dbReference>
<dbReference type="Gene3D" id="3.60.120.10">
    <property type="entry name" value="Anthranilate synthase"/>
    <property type="match status" value="1"/>
</dbReference>
<evidence type="ECO:0000259" key="7">
    <source>
        <dbReference type="Pfam" id="PF00425"/>
    </source>
</evidence>
<evidence type="ECO:0000256" key="2">
    <source>
        <dbReference type="ARBA" id="ARBA00005297"/>
    </source>
</evidence>
<accession>A0ABW5WGM1</accession>
<feature type="region of interest" description="Disordered" evidence="6">
    <location>
        <begin position="192"/>
        <end position="211"/>
    </location>
</feature>
<organism evidence="8 9">
    <name type="scientific">Prauserella oleivorans</name>
    <dbReference type="NCBI Taxonomy" id="1478153"/>
    <lineage>
        <taxon>Bacteria</taxon>
        <taxon>Bacillati</taxon>
        <taxon>Actinomycetota</taxon>
        <taxon>Actinomycetes</taxon>
        <taxon>Pseudonocardiales</taxon>
        <taxon>Pseudonocardiaceae</taxon>
        <taxon>Prauserella</taxon>
    </lineage>
</organism>
<evidence type="ECO:0000256" key="5">
    <source>
        <dbReference type="ARBA" id="ARBA00041564"/>
    </source>
</evidence>
<comment type="similarity">
    <text evidence="2">Belongs to the isochorismate synthase family.</text>
</comment>
<dbReference type="InterPro" id="IPR005801">
    <property type="entry name" value="ADC_synthase"/>
</dbReference>
<dbReference type="RefSeq" id="WP_377389898.1">
    <property type="nucleotide sequence ID" value="NZ_JBHSAN010000019.1"/>
</dbReference>
<dbReference type="PANTHER" id="PTHR42839:SF2">
    <property type="entry name" value="ISOCHORISMATE SYNTHASE ENTC"/>
    <property type="match status" value="1"/>
</dbReference>
<comment type="caution">
    <text evidence="8">The sequence shown here is derived from an EMBL/GenBank/DDBJ whole genome shotgun (WGS) entry which is preliminary data.</text>
</comment>
<proteinExistence type="inferred from homology"/>
<dbReference type="PANTHER" id="PTHR42839">
    <property type="entry name" value="ISOCHORISMATE SYNTHASE ENTC"/>
    <property type="match status" value="1"/>
</dbReference>
<name>A0ABW5WGM1_9PSEU</name>
<keyword evidence="4 8" id="KW-0413">Isomerase</keyword>
<evidence type="ECO:0000256" key="1">
    <source>
        <dbReference type="ARBA" id="ARBA00000799"/>
    </source>
</evidence>
<evidence type="ECO:0000256" key="3">
    <source>
        <dbReference type="ARBA" id="ARBA00012824"/>
    </source>
</evidence>
<dbReference type="EC" id="5.4.4.2" evidence="3"/>
<comment type="catalytic activity">
    <reaction evidence="1">
        <text>chorismate = isochorismate</text>
        <dbReference type="Rhea" id="RHEA:18985"/>
        <dbReference type="ChEBI" id="CHEBI:29748"/>
        <dbReference type="ChEBI" id="CHEBI:29780"/>
        <dbReference type="EC" id="5.4.4.2"/>
    </reaction>
</comment>
<evidence type="ECO:0000256" key="6">
    <source>
        <dbReference type="SAM" id="MobiDB-lite"/>
    </source>
</evidence>
<evidence type="ECO:0000313" key="9">
    <source>
        <dbReference type="Proteomes" id="UP001597478"/>
    </source>
</evidence>
<gene>
    <name evidence="8" type="ORF">ACFS2C_22795</name>
</gene>
<reference evidence="9" key="1">
    <citation type="journal article" date="2019" name="Int. J. Syst. Evol. Microbiol.">
        <title>The Global Catalogue of Microorganisms (GCM) 10K type strain sequencing project: providing services to taxonomists for standard genome sequencing and annotation.</title>
        <authorList>
            <consortium name="The Broad Institute Genomics Platform"/>
            <consortium name="The Broad Institute Genome Sequencing Center for Infectious Disease"/>
            <person name="Wu L."/>
            <person name="Ma J."/>
        </authorList>
    </citation>
    <scope>NUCLEOTIDE SEQUENCE [LARGE SCALE GENOMIC DNA]</scope>
    <source>
        <strain evidence="9">IBRC-M 10906</strain>
    </source>
</reference>